<name>A0AAW0GIT3_9APHY</name>
<dbReference type="InterPro" id="IPR000873">
    <property type="entry name" value="AMP-dep_synth/lig_dom"/>
</dbReference>
<dbReference type="AlphaFoldDB" id="A0AAW0GIT3"/>
<dbReference type="SUPFAM" id="SSF56801">
    <property type="entry name" value="Acetyl-CoA synthetase-like"/>
    <property type="match status" value="1"/>
</dbReference>
<sequence>MSSLDPDDYISLPIPPVPKTQGLTSSTFKIPPLDGSLTLPQIYDWNLKHSPTHPLFEYADEDGVITTLTWAQVVRGVHHAGAYVKLKIAKDQQRSLEDRPIVSILAYTDFVTYFTFLVGILRAGYVAAFISPRNSPEAIAHLLSNTNSHYIFVGSEAALQTSAIQSMDILTARYPTIRAPVIFPMVTFEDLYHPDSQGVLNGQSEVELPPCDVKLSDSALFTHSSGSTAYPKSIRFNHHRYLLLCLAPFYGEHDKTGLRMSSHSIPMYHGMGMVQTAWTAASGMIITTPKPHSPALPITAESTLTGAVATKSDVIFCVPTFIEEWSRDSECIKHLKNLKGVWFGGSPLSKEVGDELTDQGVNILNTYGIAECGGLMSPLFPENLGKDWIYFKFTPNIKPFFISSGDQYSAAHILPNPHHVPCVLNSTVDHNTRTAYATNDYLEPHPTRPDYWRVVDRVDNEIIHSSGLKTHPGPLETILHHDPYIESAVIFGNGREKPGVIIDPRGDHKFDPVDKDKLAEFRKMVWPSVERLNQYAPPQSRISEEMILVSSPHKPFVYTAKFSVRRQAMIELYQPEIDALYIGP</sequence>
<keyword evidence="1" id="KW-0596">Phosphopantetheine</keyword>
<evidence type="ECO:0000256" key="1">
    <source>
        <dbReference type="ARBA" id="ARBA00022450"/>
    </source>
</evidence>
<protein>
    <recommendedName>
        <fullName evidence="3">AMP-dependent synthetase/ligase domain-containing protein</fullName>
    </recommendedName>
</protein>
<feature type="domain" description="AMP-dependent synthetase/ligase" evidence="3">
    <location>
        <begin position="51"/>
        <end position="377"/>
    </location>
</feature>
<organism evidence="4 5">
    <name type="scientific">Cerrena zonata</name>
    <dbReference type="NCBI Taxonomy" id="2478898"/>
    <lineage>
        <taxon>Eukaryota</taxon>
        <taxon>Fungi</taxon>
        <taxon>Dikarya</taxon>
        <taxon>Basidiomycota</taxon>
        <taxon>Agaricomycotina</taxon>
        <taxon>Agaricomycetes</taxon>
        <taxon>Polyporales</taxon>
        <taxon>Cerrenaceae</taxon>
        <taxon>Cerrena</taxon>
    </lineage>
</organism>
<dbReference type="PANTHER" id="PTHR43439">
    <property type="entry name" value="PHENYLACETATE-COENZYME A LIGASE"/>
    <property type="match status" value="1"/>
</dbReference>
<dbReference type="InterPro" id="IPR051414">
    <property type="entry name" value="Adenylate-forming_Reductase"/>
</dbReference>
<comment type="caution">
    <text evidence="4">The sequence shown here is derived from an EMBL/GenBank/DDBJ whole genome shotgun (WGS) entry which is preliminary data.</text>
</comment>
<dbReference type="InterPro" id="IPR042099">
    <property type="entry name" value="ANL_N_sf"/>
</dbReference>
<gene>
    <name evidence="4" type="ORF">QCA50_007459</name>
</gene>
<proteinExistence type="predicted"/>
<evidence type="ECO:0000313" key="4">
    <source>
        <dbReference type="EMBL" id="KAK7689664.1"/>
    </source>
</evidence>
<dbReference type="EMBL" id="JASBNA010000008">
    <property type="protein sequence ID" value="KAK7689664.1"/>
    <property type="molecule type" value="Genomic_DNA"/>
</dbReference>
<evidence type="ECO:0000256" key="2">
    <source>
        <dbReference type="ARBA" id="ARBA00022553"/>
    </source>
</evidence>
<evidence type="ECO:0000313" key="5">
    <source>
        <dbReference type="Proteomes" id="UP001385951"/>
    </source>
</evidence>
<reference evidence="4 5" key="1">
    <citation type="submission" date="2022-09" db="EMBL/GenBank/DDBJ databases">
        <authorList>
            <person name="Palmer J.M."/>
        </authorList>
    </citation>
    <scope>NUCLEOTIDE SEQUENCE [LARGE SCALE GENOMIC DNA]</scope>
    <source>
        <strain evidence="4 5">DSM 7382</strain>
    </source>
</reference>
<dbReference type="Gene3D" id="3.40.50.12780">
    <property type="entry name" value="N-terminal domain of ligase-like"/>
    <property type="match status" value="1"/>
</dbReference>
<dbReference type="Proteomes" id="UP001385951">
    <property type="component" value="Unassembled WGS sequence"/>
</dbReference>
<accession>A0AAW0GIT3</accession>
<dbReference type="PANTHER" id="PTHR43439:SF2">
    <property type="entry name" value="ENZYME, PUTATIVE (JCVI)-RELATED"/>
    <property type="match status" value="1"/>
</dbReference>
<keyword evidence="5" id="KW-1185">Reference proteome</keyword>
<dbReference type="Pfam" id="PF00501">
    <property type="entry name" value="AMP-binding"/>
    <property type="match status" value="1"/>
</dbReference>
<evidence type="ECO:0000259" key="3">
    <source>
        <dbReference type="Pfam" id="PF00501"/>
    </source>
</evidence>
<keyword evidence="2" id="KW-0597">Phosphoprotein</keyword>
<dbReference type="Pfam" id="PF23562">
    <property type="entry name" value="AMP-binding_C_3"/>
    <property type="match status" value="1"/>
</dbReference>